<dbReference type="AlphaFoldDB" id="A0AA37USJ7"/>
<dbReference type="Proteomes" id="UP001055115">
    <property type="component" value="Unassembled WGS sequence"/>
</dbReference>
<protein>
    <recommendedName>
        <fullName evidence="1">Aminoglycoside phosphotransferase domain-containing protein</fullName>
    </recommendedName>
</protein>
<feature type="domain" description="Aminoglycoside phosphotransferase" evidence="1">
    <location>
        <begin position="94"/>
        <end position="246"/>
    </location>
</feature>
<dbReference type="EMBL" id="BQXU01000073">
    <property type="protein sequence ID" value="GKT52607.1"/>
    <property type="molecule type" value="Genomic_DNA"/>
</dbReference>
<name>A0AA37USJ7_9PEZI</name>
<dbReference type="RefSeq" id="XP_049134957.1">
    <property type="nucleotide sequence ID" value="XM_049279000.1"/>
</dbReference>
<keyword evidence="3" id="KW-1185">Reference proteome</keyword>
<dbReference type="Gene3D" id="3.90.1200.10">
    <property type="match status" value="1"/>
</dbReference>
<dbReference type="PANTHER" id="PTHR21310">
    <property type="entry name" value="AMINOGLYCOSIDE PHOSPHOTRANSFERASE-RELATED-RELATED"/>
    <property type="match status" value="1"/>
</dbReference>
<evidence type="ECO:0000313" key="2">
    <source>
        <dbReference type="EMBL" id="GKT52607.1"/>
    </source>
</evidence>
<reference evidence="2 3" key="1">
    <citation type="submission" date="2022-03" db="EMBL/GenBank/DDBJ databases">
        <title>Genome data of Colletotrichum spp.</title>
        <authorList>
            <person name="Utami Y.D."/>
            <person name="Hiruma K."/>
        </authorList>
    </citation>
    <scope>NUCLEOTIDE SEQUENCE [LARGE SCALE GENOMIC DNA]</scope>
    <source>
        <strain evidence="2 3">MAFF 239500</strain>
    </source>
</reference>
<organism evidence="2 3">
    <name type="scientific">Colletotrichum spaethianum</name>
    <dbReference type="NCBI Taxonomy" id="700344"/>
    <lineage>
        <taxon>Eukaryota</taxon>
        <taxon>Fungi</taxon>
        <taxon>Dikarya</taxon>
        <taxon>Ascomycota</taxon>
        <taxon>Pezizomycotina</taxon>
        <taxon>Sordariomycetes</taxon>
        <taxon>Hypocreomycetidae</taxon>
        <taxon>Glomerellales</taxon>
        <taxon>Glomerellaceae</taxon>
        <taxon>Colletotrichum</taxon>
        <taxon>Colletotrichum spaethianum species complex</taxon>
    </lineage>
</organism>
<dbReference type="SUPFAM" id="SSF56112">
    <property type="entry name" value="Protein kinase-like (PK-like)"/>
    <property type="match status" value="1"/>
</dbReference>
<sequence length="305" mass="34421">MSSSAITDSIREVNENTWVIGDTLLLSRQASPSPASWSDSNGLFFTISQMSSPPPQTRPIDDKFVIQLIHNVGEKSAVWRIGEAYCKVKAVEYTGCTLEHTTLRFVQEKRPTAFKVPSVIYHEEHHGRYFIIQSRMEGEIMAEAWWSMDEEARDVCVSQMVSVCKELASWKGDAICGVDGLHLSEERLASGKEPDMSPEALLKNCKELGMDCSSFSFFHCDMGPGNVIRDRTNGSIGIIDWETAGYVPKEWIRTKFRVSMGLNLPGRDDDSKNDWRRRIQQQLGKEGFNDVAGAWMVWSSGKRQL</sequence>
<evidence type="ECO:0000259" key="1">
    <source>
        <dbReference type="Pfam" id="PF01636"/>
    </source>
</evidence>
<accession>A0AA37USJ7</accession>
<gene>
    <name evidence="2" type="ORF">ColSpa_12788</name>
</gene>
<dbReference type="InterPro" id="IPR051678">
    <property type="entry name" value="AGP_Transferase"/>
</dbReference>
<dbReference type="PANTHER" id="PTHR21310:SF58">
    <property type="entry name" value="AMINOGLYCOSIDE PHOSPHOTRANSFERASE DOMAIN-CONTAINING PROTEIN"/>
    <property type="match status" value="1"/>
</dbReference>
<comment type="caution">
    <text evidence="2">The sequence shown here is derived from an EMBL/GenBank/DDBJ whole genome shotgun (WGS) entry which is preliminary data.</text>
</comment>
<dbReference type="Pfam" id="PF01636">
    <property type="entry name" value="APH"/>
    <property type="match status" value="1"/>
</dbReference>
<dbReference type="GeneID" id="73333590"/>
<evidence type="ECO:0000313" key="3">
    <source>
        <dbReference type="Proteomes" id="UP001055115"/>
    </source>
</evidence>
<dbReference type="InterPro" id="IPR011009">
    <property type="entry name" value="Kinase-like_dom_sf"/>
</dbReference>
<proteinExistence type="predicted"/>
<dbReference type="InterPro" id="IPR002575">
    <property type="entry name" value="Aminoglycoside_PTrfase"/>
</dbReference>